<accession>A0A1Y5RZX8</accession>
<gene>
    <name evidence="1" type="ORF">ROA7023_00959</name>
</gene>
<dbReference type="Proteomes" id="UP000193900">
    <property type="component" value="Unassembled WGS sequence"/>
</dbReference>
<protein>
    <submittedName>
        <fullName evidence="1">Uncharacterized protein</fullName>
    </submittedName>
</protein>
<evidence type="ECO:0000313" key="1">
    <source>
        <dbReference type="EMBL" id="SLN28383.1"/>
    </source>
</evidence>
<dbReference type="AlphaFoldDB" id="A0A1Y5RZX8"/>
<dbReference type="EMBL" id="FWFZ01000003">
    <property type="protein sequence ID" value="SLN28383.1"/>
    <property type="molecule type" value="Genomic_DNA"/>
</dbReference>
<keyword evidence="2" id="KW-1185">Reference proteome</keyword>
<organism evidence="1 2">
    <name type="scientific">Roseisalinus antarcticus</name>
    <dbReference type="NCBI Taxonomy" id="254357"/>
    <lineage>
        <taxon>Bacteria</taxon>
        <taxon>Pseudomonadati</taxon>
        <taxon>Pseudomonadota</taxon>
        <taxon>Alphaproteobacteria</taxon>
        <taxon>Rhodobacterales</taxon>
        <taxon>Roseobacteraceae</taxon>
        <taxon>Roseisalinus</taxon>
    </lineage>
</organism>
<name>A0A1Y5RZX8_9RHOB</name>
<dbReference type="RefSeq" id="WP_085877870.1">
    <property type="nucleotide sequence ID" value="NZ_FWFZ01000003.1"/>
</dbReference>
<sequence>MTHNIIPVHFATATRTEEERIFAARLESQRKWARRRRLLRLRAAVRGRTGRARWPLAARVRGRGYARVPANLAAQSSR</sequence>
<proteinExistence type="predicted"/>
<evidence type="ECO:0000313" key="2">
    <source>
        <dbReference type="Proteomes" id="UP000193900"/>
    </source>
</evidence>
<reference evidence="1 2" key="1">
    <citation type="submission" date="2017-03" db="EMBL/GenBank/DDBJ databases">
        <authorList>
            <person name="Afonso C.L."/>
            <person name="Miller P.J."/>
            <person name="Scott M.A."/>
            <person name="Spackman E."/>
            <person name="Goraichik I."/>
            <person name="Dimitrov K.M."/>
            <person name="Suarez D.L."/>
            <person name="Swayne D.E."/>
        </authorList>
    </citation>
    <scope>NUCLEOTIDE SEQUENCE [LARGE SCALE GENOMIC DNA]</scope>
    <source>
        <strain evidence="1 2">CECT 7023</strain>
    </source>
</reference>